<organism evidence="2 3">
    <name type="scientific">Deinococcus rufus</name>
    <dbReference type="NCBI Taxonomy" id="2136097"/>
    <lineage>
        <taxon>Bacteria</taxon>
        <taxon>Thermotogati</taxon>
        <taxon>Deinococcota</taxon>
        <taxon>Deinococci</taxon>
        <taxon>Deinococcales</taxon>
        <taxon>Deinococcaceae</taxon>
        <taxon>Deinococcus</taxon>
    </lineage>
</organism>
<name>A0ABV7Z9N0_9DEIO</name>
<dbReference type="Gene3D" id="2.50.20.10">
    <property type="entry name" value="Lipoprotein localisation LolA/LolB/LppX"/>
    <property type="match status" value="1"/>
</dbReference>
<dbReference type="Proteomes" id="UP001595803">
    <property type="component" value="Unassembled WGS sequence"/>
</dbReference>
<sequence length="256" mass="26323">MRRAGLLVAALLGVHADAAPADDLLAALRRARTLEARGDVQITVLFPPRTVPTRTARRLPAVAFMPGLIARNFTVTGMDGGAVAGRATTRYDLTPKAAGAARWALWVDQVWNIPLAYEERTADGGLARRAAFVTVNATPVKVAAQPLSRPPGLAAAVRRALPGLSVPPGFEPSGVTGRADGGLSIALTDGVNVLALVTAPRNVKAAPGVASRRVGTGFVWLVGNLPQDALVTALAGIRGVDPSGLGTFVAPAASKE</sequence>
<feature type="signal peptide" evidence="1">
    <location>
        <begin position="1"/>
        <end position="21"/>
    </location>
</feature>
<keyword evidence="1" id="KW-0732">Signal</keyword>
<protein>
    <submittedName>
        <fullName evidence="2">Transcriptional regulator</fullName>
    </submittedName>
</protein>
<evidence type="ECO:0000256" key="1">
    <source>
        <dbReference type="SAM" id="SignalP"/>
    </source>
</evidence>
<gene>
    <name evidence="2" type="ORF">ACFOSB_12850</name>
</gene>
<accession>A0ABV7Z9N0</accession>
<proteinExistence type="predicted"/>
<evidence type="ECO:0000313" key="2">
    <source>
        <dbReference type="EMBL" id="MFC3833748.1"/>
    </source>
</evidence>
<feature type="chain" id="PRO_5045337480" evidence="1">
    <location>
        <begin position="22"/>
        <end position="256"/>
    </location>
</feature>
<dbReference type="EMBL" id="JBHRZG010000013">
    <property type="protein sequence ID" value="MFC3833748.1"/>
    <property type="molecule type" value="Genomic_DNA"/>
</dbReference>
<dbReference type="RefSeq" id="WP_322473565.1">
    <property type="nucleotide sequence ID" value="NZ_JBHRZG010000013.1"/>
</dbReference>
<keyword evidence="3" id="KW-1185">Reference proteome</keyword>
<comment type="caution">
    <text evidence="2">The sequence shown here is derived from an EMBL/GenBank/DDBJ whole genome shotgun (WGS) entry which is preliminary data.</text>
</comment>
<evidence type="ECO:0000313" key="3">
    <source>
        <dbReference type="Proteomes" id="UP001595803"/>
    </source>
</evidence>
<reference evidence="3" key="1">
    <citation type="journal article" date="2019" name="Int. J. Syst. Evol. Microbiol.">
        <title>The Global Catalogue of Microorganisms (GCM) 10K type strain sequencing project: providing services to taxonomists for standard genome sequencing and annotation.</title>
        <authorList>
            <consortium name="The Broad Institute Genomics Platform"/>
            <consortium name="The Broad Institute Genome Sequencing Center for Infectious Disease"/>
            <person name="Wu L."/>
            <person name="Ma J."/>
        </authorList>
    </citation>
    <scope>NUCLEOTIDE SEQUENCE [LARGE SCALE GENOMIC DNA]</scope>
    <source>
        <strain evidence="3">CCTCC AB 2017081</strain>
    </source>
</reference>